<keyword evidence="2" id="KW-0472">Membrane</keyword>
<dbReference type="EMBL" id="LUCM01006582">
    <property type="protein sequence ID" value="KAA0191069.1"/>
    <property type="molecule type" value="Genomic_DNA"/>
</dbReference>
<reference evidence="3" key="1">
    <citation type="submission" date="2019-05" db="EMBL/GenBank/DDBJ databases">
        <title>Annotation for the trematode Fasciolopsis buski.</title>
        <authorList>
            <person name="Choi Y.-J."/>
        </authorList>
    </citation>
    <scope>NUCLEOTIDE SEQUENCE</scope>
    <source>
        <strain evidence="3">HT</strain>
        <tissue evidence="3">Whole worm</tissue>
    </source>
</reference>
<accession>A0A8E0RS07</accession>
<keyword evidence="4" id="KW-1185">Reference proteome</keyword>
<evidence type="ECO:0000256" key="2">
    <source>
        <dbReference type="SAM" id="Phobius"/>
    </source>
</evidence>
<sequence length="639" mass="70532">MACLIRVSGPVHTSLHKHTTILGDTDSDGELSQPEELSMEEAVNLVLHEETITTDTWAVSKNGKFFRVEFSVVGEEKMERILDRLAFYNVGKTEDSSIMVIEPTAFVYKRVKPQKSGAVSQVAFQDFLRSLKSRLCVAQVYNEINQRGTFDMNYLCFLICAAVVADVALVTNSAGVVFASMLLSPLMDPIVCILFGLNLREPHMLKKGIKNTAISLILCVGLGLTFGYVAHSVSNFERVSPYPTHEMKSRGQVISFLASMLVASFSGISVAFATLSKRVAALIGNAISLSLLPPAVNCGQLLLLSLLASSPTVTGEAKLEDLNMTLTRCTYPWVRDYNYIYVDDSCEASKEFAMLGAFSFLLVTMNILLILVTGYTVNTLKDMAPRAFTDATVRRFYQKDVPEVRAKYDCLHKWDAGNLASCAYKEYLRLNQINPDTDELSLEEKQRIASDFRAVLQGVEQDHHLRTVSANAGQADCSFLQKFVKQSRMLAHGSVIGTPTRPSLPASSNGYDSYRTKKRRPGGQGEWTRPYFTLSAQDDAFNHVILGENRSIRSLSIKDTLISGGAARARFEQLERLGELDYENSDLQAALASSEPSALLHPDATNIHANNVGKFHVVPTQLSMEPSSSAPEDDLLERV</sequence>
<feature type="transmembrane region" description="Helical" evidence="2">
    <location>
        <begin position="152"/>
        <end position="170"/>
    </location>
</feature>
<evidence type="ECO:0000256" key="1">
    <source>
        <dbReference type="SAM" id="MobiDB-lite"/>
    </source>
</evidence>
<organism evidence="3 4">
    <name type="scientific">Fasciolopsis buskii</name>
    <dbReference type="NCBI Taxonomy" id="27845"/>
    <lineage>
        <taxon>Eukaryota</taxon>
        <taxon>Metazoa</taxon>
        <taxon>Spiralia</taxon>
        <taxon>Lophotrochozoa</taxon>
        <taxon>Platyhelminthes</taxon>
        <taxon>Trematoda</taxon>
        <taxon>Digenea</taxon>
        <taxon>Plagiorchiida</taxon>
        <taxon>Echinostomata</taxon>
        <taxon>Echinostomatoidea</taxon>
        <taxon>Fasciolidae</taxon>
        <taxon>Fasciolopsis</taxon>
    </lineage>
</organism>
<evidence type="ECO:0000313" key="3">
    <source>
        <dbReference type="EMBL" id="KAA0191069.1"/>
    </source>
</evidence>
<dbReference type="AlphaFoldDB" id="A0A8E0RS07"/>
<dbReference type="PANTHER" id="PTHR20992">
    <property type="entry name" value="AT15442P-RELATED"/>
    <property type="match status" value="1"/>
</dbReference>
<feature type="transmembrane region" description="Helical" evidence="2">
    <location>
        <begin position="287"/>
        <end position="308"/>
    </location>
</feature>
<dbReference type="PANTHER" id="PTHR20992:SF9">
    <property type="entry name" value="AT15442P-RELATED"/>
    <property type="match status" value="1"/>
</dbReference>
<gene>
    <name evidence="3" type="ORF">FBUS_02620</name>
</gene>
<feature type="transmembrane region" description="Helical" evidence="2">
    <location>
        <begin position="176"/>
        <end position="199"/>
    </location>
</feature>
<dbReference type="OrthoDB" id="543859at2759"/>
<feature type="transmembrane region" description="Helical" evidence="2">
    <location>
        <begin position="253"/>
        <end position="275"/>
    </location>
</feature>
<keyword evidence="2" id="KW-1133">Transmembrane helix</keyword>
<feature type="transmembrane region" description="Helical" evidence="2">
    <location>
        <begin position="352"/>
        <end position="377"/>
    </location>
</feature>
<evidence type="ECO:0000313" key="4">
    <source>
        <dbReference type="Proteomes" id="UP000728185"/>
    </source>
</evidence>
<feature type="region of interest" description="Disordered" evidence="1">
    <location>
        <begin position="495"/>
        <end position="526"/>
    </location>
</feature>
<proteinExistence type="predicted"/>
<keyword evidence="2" id="KW-0812">Transmembrane</keyword>
<comment type="caution">
    <text evidence="3">The sequence shown here is derived from an EMBL/GenBank/DDBJ whole genome shotgun (WGS) entry which is preliminary data.</text>
</comment>
<dbReference type="Proteomes" id="UP000728185">
    <property type="component" value="Unassembled WGS sequence"/>
</dbReference>
<protein>
    <submittedName>
        <fullName evidence="3">Uncharacterized protein</fullName>
    </submittedName>
</protein>
<dbReference type="InterPro" id="IPR005240">
    <property type="entry name" value="DUF389"/>
</dbReference>
<name>A0A8E0RS07_9TREM</name>
<feature type="transmembrane region" description="Helical" evidence="2">
    <location>
        <begin position="211"/>
        <end position="233"/>
    </location>
</feature>
<dbReference type="Pfam" id="PF04087">
    <property type="entry name" value="DUF389"/>
    <property type="match status" value="1"/>
</dbReference>